<organism evidence="3">
    <name type="scientific">marine sediment metagenome</name>
    <dbReference type="NCBI Taxonomy" id="412755"/>
    <lineage>
        <taxon>unclassified sequences</taxon>
        <taxon>metagenomes</taxon>
        <taxon>ecological metagenomes</taxon>
    </lineage>
</organism>
<comment type="similarity">
    <text evidence="1">Belongs to the glycosyl hydrolase 31 family.</text>
</comment>
<feature type="non-terminal residue" evidence="3">
    <location>
        <position position="231"/>
    </location>
</feature>
<comment type="caution">
    <text evidence="3">The sequence shown here is derived from an EMBL/GenBank/DDBJ whole genome shotgun (WGS) entry which is preliminary data.</text>
</comment>
<gene>
    <name evidence="3" type="ORF">S03H2_23274</name>
</gene>
<feature type="non-terminal residue" evidence="3">
    <location>
        <position position="1"/>
    </location>
</feature>
<dbReference type="PANTHER" id="PTHR46959:SF2">
    <property type="entry name" value="SULFOQUINOVOSIDASE"/>
    <property type="match status" value="1"/>
</dbReference>
<dbReference type="SUPFAM" id="SSF51445">
    <property type="entry name" value="(Trans)glycosidases"/>
    <property type="match status" value="1"/>
</dbReference>
<evidence type="ECO:0000256" key="1">
    <source>
        <dbReference type="ARBA" id="ARBA00007806"/>
    </source>
</evidence>
<dbReference type="InterPro" id="IPR052990">
    <property type="entry name" value="Sulfoquinovosidase_GH31"/>
</dbReference>
<sequence length="231" mass="26011">PTKRLLWNWEYDDTLYPDLPSFIKTLNSDGIKFLGYINSMLAPNGNQYGEALEKDLCVKEQNGDTFIIVTDSGNKIMLDLSNPDTIEWLKSVIKENMINIGLSGWMADYGEYFPIDVALHSGEDPKEFHNKYPVIFAQANLEAIKEAGRLGDIVFFTRAGYSHVSRYTTQVWAGDQLVNWSVHDGIATVIAAGISSGICGIGYFHYDIGGFHALEHISRDKEIFMRWAEMA</sequence>
<dbReference type="AlphaFoldDB" id="X1FE43"/>
<protein>
    <recommendedName>
        <fullName evidence="2">Glycoside hydrolase family 31 TIM barrel domain-containing protein</fullName>
    </recommendedName>
</protein>
<evidence type="ECO:0000313" key="3">
    <source>
        <dbReference type="EMBL" id="GAH43906.1"/>
    </source>
</evidence>
<dbReference type="GO" id="GO:0004553">
    <property type="term" value="F:hydrolase activity, hydrolyzing O-glycosyl compounds"/>
    <property type="evidence" value="ECO:0007669"/>
    <property type="project" value="InterPro"/>
</dbReference>
<dbReference type="Pfam" id="PF01055">
    <property type="entry name" value="Glyco_hydro_31_2nd"/>
    <property type="match status" value="1"/>
</dbReference>
<dbReference type="GO" id="GO:0005975">
    <property type="term" value="P:carbohydrate metabolic process"/>
    <property type="evidence" value="ECO:0007669"/>
    <property type="project" value="InterPro"/>
</dbReference>
<proteinExistence type="inferred from homology"/>
<accession>X1FE43</accession>
<dbReference type="InterPro" id="IPR017853">
    <property type="entry name" value="GH"/>
</dbReference>
<dbReference type="EMBL" id="BARU01012690">
    <property type="protein sequence ID" value="GAH43906.1"/>
    <property type="molecule type" value="Genomic_DNA"/>
</dbReference>
<name>X1FE43_9ZZZZ</name>
<evidence type="ECO:0000259" key="2">
    <source>
        <dbReference type="Pfam" id="PF01055"/>
    </source>
</evidence>
<dbReference type="InterPro" id="IPR000322">
    <property type="entry name" value="Glyco_hydro_31_TIM"/>
</dbReference>
<dbReference type="Gene3D" id="3.20.20.80">
    <property type="entry name" value="Glycosidases"/>
    <property type="match status" value="1"/>
</dbReference>
<reference evidence="3" key="1">
    <citation type="journal article" date="2014" name="Front. Microbiol.">
        <title>High frequency of phylogenetically diverse reductive dehalogenase-homologous genes in deep subseafloor sedimentary metagenomes.</title>
        <authorList>
            <person name="Kawai M."/>
            <person name="Futagami T."/>
            <person name="Toyoda A."/>
            <person name="Takaki Y."/>
            <person name="Nishi S."/>
            <person name="Hori S."/>
            <person name="Arai W."/>
            <person name="Tsubouchi T."/>
            <person name="Morono Y."/>
            <person name="Uchiyama I."/>
            <person name="Ito T."/>
            <person name="Fujiyama A."/>
            <person name="Inagaki F."/>
            <person name="Takami H."/>
        </authorList>
    </citation>
    <scope>NUCLEOTIDE SEQUENCE</scope>
    <source>
        <strain evidence="3">Expedition CK06-06</strain>
    </source>
</reference>
<feature type="domain" description="Glycoside hydrolase family 31 TIM barrel" evidence="2">
    <location>
        <begin position="8"/>
        <end position="230"/>
    </location>
</feature>
<dbReference type="PANTHER" id="PTHR46959">
    <property type="entry name" value="SULFOQUINOVOSIDASE"/>
    <property type="match status" value="1"/>
</dbReference>